<dbReference type="SUPFAM" id="SSF56529">
    <property type="entry name" value="FAH"/>
    <property type="match status" value="1"/>
</dbReference>
<protein>
    <submittedName>
        <fullName evidence="3">Fumarylacetoacetate hydrolase family protein</fullName>
    </submittedName>
</protein>
<dbReference type="Proteomes" id="UP001595900">
    <property type="component" value="Unassembled WGS sequence"/>
</dbReference>
<keyword evidence="4" id="KW-1185">Reference proteome</keyword>
<keyword evidence="3" id="KW-0378">Hydrolase</keyword>
<evidence type="ECO:0000259" key="2">
    <source>
        <dbReference type="Pfam" id="PF01557"/>
    </source>
</evidence>
<proteinExistence type="predicted"/>
<dbReference type="PANTHER" id="PTHR11820:SF112">
    <property type="entry name" value="FUMARYLACETOACETATE HYDROLASE FAMILY PROTEIN (AFU_ORTHOLOGUE AFUA_1G02370)-RELATED"/>
    <property type="match status" value="1"/>
</dbReference>
<evidence type="ECO:0000256" key="1">
    <source>
        <dbReference type="ARBA" id="ARBA00022723"/>
    </source>
</evidence>
<dbReference type="GO" id="GO:0016787">
    <property type="term" value="F:hydrolase activity"/>
    <property type="evidence" value="ECO:0007669"/>
    <property type="project" value="UniProtKB-KW"/>
</dbReference>
<dbReference type="EMBL" id="JBHSCN010000002">
    <property type="protein sequence ID" value="MFC4242173.1"/>
    <property type="molecule type" value="Genomic_DNA"/>
</dbReference>
<dbReference type="PANTHER" id="PTHR11820">
    <property type="entry name" value="ACYLPYRUVASE"/>
    <property type="match status" value="1"/>
</dbReference>
<dbReference type="InterPro" id="IPR036663">
    <property type="entry name" value="Fumarylacetoacetase_C_sf"/>
</dbReference>
<accession>A0ABV8Q3A1</accession>
<name>A0ABV8Q3A1_9MICO</name>
<dbReference type="Gene3D" id="3.90.850.10">
    <property type="entry name" value="Fumarylacetoacetase-like, C-terminal domain"/>
    <property type="match status" value="1"/>
</dbReference>
<reference evidence="4" key="1">
    <citation type="journal article" date="2019" name="Int. J. Syst. Evol. Microbiol.">
        <title>The Global Catalogue of Microorganisms (GCM) 10K type strain sequencing project: providing services to taxonomists for standard genome sequencing and annotation.</title>
        <authorList>
            <consortium name="The Broad Institute Genomics Platform"/>
            <consortium name="The Broad Institute Genome Sequencing Center for Infectious Disease"/>
            <person name="Wu L."/>
            <person name="Ma J."/>
        </authorList>
    </citation>
    <scope>NUCLEOTIDE SEQUENCE [LARGE SCALE GENOMIC DNA]</scope>
    <source>
        <strain evidence="4">CGMCC 1.10363</strain>
    </source>
</reference>
<keyword evidence="1" id="KW-0479">Metal-binding</keyword>
<comment type="caution">
    <text evidence="3">The sequence shown here is derived from an EMBL/GenBank/DDBJ whole genome shotgun (WGS) entry which is preliminary data.</text>
</comment>
<evidence type="ECO:0000313" key="3">
    <source>
        <dbReference type="EMBL" id="MFC4242173.1"/>
    </source>
</evidence>
<feature type="domain" description="Fumarylacetoacetase-like C-terminal" evidence="2">
    <location>
        <begin position="68"/>
        <end position="271"/>
    </location>
</feature>
<evidence type="ECO:0000313" key="4">
    <source>
        <dbReference type="Proteomes" id="UP001595900"/>
    </source>
</evidence>
<dbReference type="RefSeq" id="WP_390226975.1">
    <property type="nucleotide sequence ID" value="NZ_JBHSCN010000002.1"/>
</dbReference>
<dbReference type="InterPro" id="IPR011234">
    <property type="entry name" value="Fumarylacetoacetase-like_C"/>
</dbReference>
<dbReference type="Pfam" id="PF01557">
    <property type="entry name" value="FAA_hydrolase"/>
    <property type="match status" value="1"/>
</dbReference>
<gene>
    <name evidence="3" type="ORF">ACFOYW_02205</name>
</gene>
<sequence length="274" mass="29301">MRLVGYRSGRRVIVARRISASTALPIAELEEFWEDPFRWGESAGERESEPIALAAVEQVPPVRPSARVICIGLNYAEHAAEGSWAPPRHPTVFARWTASLALDGDAVPVPRNEPGLDWEAELLAVVGRPLYRARAAETAGAIYGYAPFNDLTARTLQKLTTQWTLGKNTDRSGPIGDIVTSAEVGPIDGGLAIESRVNGEVVQSDSTSNMIFGIGELLEFLSQEMTLNSGDLIATGTPSGVGYVRTPPRFLVPGDVVEVAIERVGAVSSPIVAA</sequence>
<organism evidence="3 4">
    <name type="scientific">Gryllotalpicola reticulitermitis</name>
    <dbReference type="NCBI Taxonomy" id="1184153"/>
    <lineage>
        <taxon>Bacteria</taxon>
        <taxon>Bacillati</taxon>
        <taxon>Actinomycetota</taxon>
        <taxon>Actinomycetes</taxon>
        <taxon>Micrococcales</taxon>
        <taxon>Microbacteriaceae</taxon>
        <taxon>Gryllotalpicola</taxon>
    </lineage>
</organism>